<sequence>KSWRNCSKKPGEVHKTNDDCEQVCVAAGKFYQQYRVTKSLCIPFRSNESYVAFGMNLSWKEIENCSLAAEVKNNQHAANGAQQLLSHQAAAAPAPAAVVGQAQSGADPTPEKSSERTEKGDSRPLPIENGTALPLTAAEGAVQSEQRDGKSVVDEEVHGGGKSLGNLEDATPPGGDANEHVASAPEASSQSSSSPSGDDADQDTSHNNNEDGSQPGTNGEGTDTVAGTTTPQPTTDGS</sequence>
<feature type="compositionally biased region" description="Basic and acidic residues" evidence="1">
    <location>
        <begin position="109"/>
        <end position="122"/>
    </location>
</feature>
<feature type="compositionally biased region" description="Polar residues" evidence="1">
    <location>
        <begin position="205"/>
        <end position="217"/>
    </location>
</feature>
<evidence type="ECO:0000313" key="3">
    <source>
        <dbReference type="Proteomes" id="UP000007350"/>
    </source>
</evidence>
<feature type="compositionally biased region" description="Basic and acidic residues" evidence="1">
    <location>
        <begin position="145"/>
        <end position="159"/>
    </location>
</feature>
<dbReference type="EMBL" id="AHKC01018815">
    <property type="protein sequence ID" value="EKF27180.1"/>
    <property type="molecule type" value="Genomic_DNA"/>
</dbReference>
<gene>
    <name evidence="2" type="ORF">MOQ_009103</name>
</gene>
<feature type="non-terminal residue" evidence="2">
    <location>
        <position position="1"/>
    </location>
</feature>
<name>K2MJ70_TRYCR</name>
<keyword evidence="3" id="KW-1185">Reference proteome</keyword>
<feature type="compositionally biased region" description="Low complexity" evidence="1">
    <location>
        <begin position="95"/>
        <end position="106"/>
    </location>
</feature>
<organism evidence="2 3">
    <name type="scientific">Trypanosoma cruzi marinkellei</name>
    <dbReference type="NCBI Taxonomy" id="85056"/>
    <lineage>
        <taxon>Eukaryota</taxon>
        <taxon>Discoba</taxon>
        <taxon>Euglenozoa</taxon>
        <taxon>Kinetoplastea</taxon>
        <taxon>Metakinetoplastina</taxon>
        <taxon>Trypanosomatida</taxon>
        <taxon>Trypanosomatidae</taxon>
        <taxon>Trypanosoma</taxon>
        <taxon>Schizotrypanum</taxon>
    </lineage>
</organism>
<evidence type="ECO:0000256" key="1">
    <source>
        <dbReference type="SAM" id="MobiDB-lite"/>
    </source>
</evidence>
<feature type="compositionally biased region" description="Low complexity" evidence="1">
    <location>
        <begin position="182"/>
        <end position="197"/>
    </location>
</feature>
<reference evidence="2 3" key="1">
    <citation type="journal article" date="2012" name="BMC Genomics">
        <title>Comparative genomic analysis of human infective Trypanosoma cruzi lineages with the bat-restricted subspecies T. cruzi marinkellei.</title>
        <authorList>
            <person name="Franzen O."/>
            <person name="Talavera-Lopez C."/>
            <person name="Ochaya S."/>
            <person name="Butler C.E."/>
            <person name="Messenger L.A."/>
            <person name="Lewis M.D."/>
            <person name="Llewellyn M.S."/>
            <person name="Marinkelle C.J."/>
            <person name="Tyler K.M."/>
            <person name="Miles M.A."/>
            <person name="Andersson B."/>
        </authorList>
    </citation>
    <scope>NUCLEOTIDE SEQUENCE [LARGE SCALE GENOMIC DNA]</scope>
    <source>
        <strain evidence="2 3">B7</strain>
    </source>
</reference>
<dbReference type="AlphaFoldDB" id="K2MJ70"/>
<dbReference type="Proteomes" id="UP000007350">
    <property type="component" value="Unassembled WGS sequence"/>
</dbReference>
<proteinExistence type="predicted"/>
<accession>K2MJ70</accession>
<feature type="region of interest" description="Disordered" evidence="1">
    <location>
        <begin position="95"/>
        <end position="238"/>
    </location>
</feature>
<evidence type="ECO:0000313" key="2">
    <source>
        <dbReference type="EMBL" id="EKF27180.1"/>
    </source>
</evidence>
<feature type="non-terminal residue" evidence="2">
    <location>
        <position position="238"/>
    </location>
</feature>
<protein>
    <submittedName>
        <fullName evidence="2">Uncharacterized protein</fullName>
    </submittedName>
</protein>
<comment type="caution">
    <text evidence="2">The sequence shown here is derived from an EMBL/GenBank/DDBJ whole genome shotgun (WGS) entry which is preliminary data.</text>
</comment>
<feature type="compositionally biased region" description="Low complexity" evidence="1">
    <location>
        <begin position="220"/>
        <end position="238"/>
    </location>
</feature>